<keyword evidence="2" id="KW-1185">Reference proteome</keyword>
<reference evidence="1 2" key="1">
    <citation type="submission" date="2014-04" db="EMBL/GenBank/DDBJ databases">
        <title>Marinobacterium kochiensis sp. nov., isolated from sediment sample collected from Kochi backwaters in Kerala, India.</title>
        <authorList>
            <person name="Singh A."/>
            <person name="Pinnaka A.K."/>
        </authorList>
    </citation>
    <scope>NUCLEOTIDE SEQUENCE [LARGE SCALE GENOMIC DNA]</scope>
    <source>
        <strain evidence="1 2">AK27</strain>
    </source>
</reference>
<comment type="caution">
    <text evidence="1">The sequence shown here is derived from an EMBL/GenBank/DDBJ whole genome shotgun (WGS) entry which is preliminary data.</text>
</comment>
<organism evidence="1 2">
    <name type="scientific">Marinobacterium lacunae</name>
    <dbReference type="NCBI Taxonomy" id="1232683"/>
    <lineage>
        <taxon>Bacteria</taxon>
        <taxon>Pseudomonadati</taxon>
        <taxon>Pseudomonadota</taxon>
        <taxon>Gammaproteobacteria</taxon>
        <taxon>Oceanospirillales</taxon>
        <taxon>Oceanospirillaceae</taxon>
        <taxon>Marinobacterium</taxon>
    </lineage>
</organism>
<proteinExistence type="predicted"/>
<gene>
    <name evidence="1" type="ORF">ADIMK_2143</name>
</gene>
<name>A0A081FYT2_9GAMM</name>
<dbReference type="AlphaFoldDB" id="A0A081FYT2"/>
<evidence type="ECO:0000313" key="1">
    <source>
        <dbReference type="EMBL" id="KEA63687.1"/>
    </source>
</evidence>
<evidence type="ECO:0000313" key="2">
    <source>
        <dbReference type="Proteomes" id="UP000028252"/>
    </source>
</evidence>
<protein>
    <submittedName>
        <fullName evidence="1">Uncharacterized protein</fullName>
    </submittedName>
</protein>
<sequence>MRNQITFLRYNWDADRVIIGSGSSVQRSWVMRRNRKRTMQE</sequence>
<dbReference type="STRING" id="1232683.ADIMK_2143"/>
<dbReference type="EMBL" id="JMQN01000030">
    <property type="protein sequence ID" value="KEA63687.1"/>
    <property type="molecule type" value="Genomic_DNA"/>
</dbReference>
<accession>A0A081FYT2</accession>
<dbReference type="PATRIC" id="fig|1232683.4.peg.2102"/>
<dbReference type="Proteomes" id="UP000028252">
    <property type="component" value="Unassembled WGS sequence"/>
</dbReference>